<dbReference type="GO" id="GO:0004791">
    <property type="term" value="F:thioredoxin-disulfide reductase (NADPH) activity"/>
    <property type="evidence" value="ECO:0007669"/>
    <property type="project" value="UniProtKB-EC"/>
</dbReference>
<evidence type="ECO:0000313" key="2">
    <source>
        <dbReference type="EMBL" id="MBP1950659.1"/>
    </source>
</evidence>
<sequence length="98" mass="11614">MNDKEVIVYISNDCLNCEKLLSQLKQWKIKYTTRNVTENQEYIKQLHERDVFGTPTTLVDDHVICGSQINKIKYLLGMSNNHQSYFSSFYDRYSSYCN</sequence>
<evidence type="ECO:0000259" key="1">
    <source>
        <dbReference type="Pfam" id="PF00462"/>
    </source>
</evidence>
<reference evidence="2 3" key="1">
    <citation type="submission" date="2021-03" db="EMBL/GenBank/DDBJ databases">
        <title>Genomic Encyclopedia of Type Strains, Phase IV (KMG-IV): sequencing the most valuable type-strain genomes for metagenomic binning, comparative biology and taxonomic classification.</title>
        <authorList>
            <person name="Goeker M."/>
        </authorList>
    </citation>
    <scope>NUCLEOTIDE SEQUENCE [LARGE SCALE GENOMIC DNA]</scope>
    <source>
        <strain evidence="2 3">DSM 21085</strain>
    </source>
</reference>
<keyword evidence="3" id="KW-1185">Reference proteome</keyword>
<keyword evidence="2" id="KW-0560">Oxidoreductase</keyword>
<name>A0ABS4HIU8_9BACI</name>
<proteinExistence type="predicted"/>
<protein>
    <submittedName>
        <fullName evidence="2">Thioredoxin reductase (NADPH)</fullName>
        <ecNumber evidence="2">1.8.1.9</ecNumber>
    </submittedName>
</protein>
<feature type="domain" description="Glutaredoxin" evidence="1">
    <location>
        <begin position="6"/>
        <end position="64"/>
    </location>
</feature>
<dbReference type="RefSeq" id="WP_209482120.1">
    <property type="nucleotide sequence ID" value="NZ_JAGGKK010000026.1"/>
</dbReference>
<dbReference type="Gene3D" id="3.40.30.10">
    <property type="entry name" value="Glutaredoxin"/>
    <property type="match status" value="1"/>
</dbReference>
<evidence type="ECO:0000313" key="3">
    <source>
        <dbReference type="Proteomes" id="UP001519328"/>
    </source>
</evidence>
<dbReference type="PROSITE" id="PS51354">
    <property type="entry name" value="GLUTAREDOXIN_2"/>
    <property type="match status" value="1"/>
</dbReference>
<comment type="caution">
    <text evidence="2">The sequence shown here is derived from an EMBL/GenBank/DDBJ whole genome shotgun (WGS) entry which is preliminary data.</text>
</comment>
<dbReference type="EC" id="1.8.1.9" evidence="2"/>
<organism evidence="2 3">
    <name type="scientific">Virgibacillus litoralis</name>
    <dbReference type="NCBI Taxonomy" id="578221"/>
    <lineage>
        <taxon>Bacteria</taxon>
        <taxon>Bacillati</taxon>
        <taxon>Bacillota</taxon>
        <taxon>Bacilli</taxon>
        <taxon>Bacillales</taxon>
        <taxon>Bacillaceae</taxon>
        <taxon>Virgibacillus</taxon>
    </lineage>
</organism>
<dbReference type="EMBL" id="JAGGKK010000026">
    <property type="protein sequence ID" value="MBP1950659.1"/>
    <property type="molecule type" value="Genomic_DNA"/>
</dbReference>
<dbReference type="InterPro" id="IPR036249">
    <property type="entry name" value="Thioredoxin-like_sf"/>
</dbReference>
<dbReference type="Proteomes" id="UP001519328">
    <property type="component" value="Unassembled WGS sequence"/>
</dbReference>
<dbReference type="Pfam" id="PF00462">
    <property type="entry name" value="Glutaredoxin"/>
    <property type="match status" value="1"/>
</dbReference>
<dbReference type="SUPFAM" id="SSF52833">
    <property type="entry name" value="Thioredoxin-like"/>
    <property type="match status" value="1"/>
</dbReference>
<dbReference type="InterPro" id="IPR002109">
    <property type="entry name" value="Glutaredoxin"/>
</dbReference>
<accession>A0ABS4HIU8</accession>
<gene>
    <name evidence="2" type="ORF">J2Z82_003619</name>
</gene>
<dbReference type="CDD" id="cd02976">
    <property type="entry name" value="NrdH"/>
    <property type="match status" value="1"/>
</dbReference>